<dbReference type="Pfam" id="PF00685">
    <property type="entry name" value="Sulfotransfer_1"/>
    <property type="match status" value="1"/>
</dbReference>
<reference evidence="4 5" key="1">
    <citation type="submission" date="2019-06" db="EMBL/GenBank/DDBJ databases">
        <authorList>
            <person name="Livingstone P."/>
            <person name="Whitworth D."/>
        </authorList>
    </citation>
    <scope>NUCLEOTIDE SEQUENCE [LARGE SCALE GENOMIC DNA]</scope>
    <source>
        <strain evidence="4 5">AM401</strain>
    </source>
</reference>
<keyword evidence="5" id="KW-1185">Reference proteome</keyword>
<evidence type="ECO:0000259" key="3">
    <source>
        <dbReference type="Pfam" id="PF00685"/>
    </source>
</evidence>
<comment type="caution">
    <text evidence="4">The sequence shown here is derived from an EMBL/GenBank/DDBJ whole genome shotgun (WGS) entry which is preliminary data.</text>
</comment>
<dbReference type="InterPro" id="IPR000863">
    <property type="entry name" value="Sulfotransferase_dom"/>
</dbReference>
<keyword evidence="2 4" id="KW-0808">Transferase</keyword>
<proteinExistence type="inferred from homology"/>
<dbReference type="InterPro" id="IPR027417">
    <property type="entry name" value="P-loop_NTPase"/>
</dbReference>
<evidence type="ECO:0000256" key="2">
    <source>
        <dbReference type="ARBA" id="ARBA00022679"/>
    </source>
</evidence>
<accession>A0A540XAK6</accession>
<dbReference type="Proteomes" id="UP000315369">
    <property type="component" value="Unassembled WGS sequence"/>
</dbReference>
<dbReference type="SUPFAM" id="SSF52540">
    <property type="entry name" value="P-loop containing nucleoside triphosphate hydrolases"/>
    <property type="match status" value="1"/>
</dbReference>
<dbReference type="PANTHER" id="PTHR11783">
    <property type="entry name" value="SULFOTRANSFERASE SULT"/>
    <property type="match status" value="1"/>
</dbReference>
<sequence>MSERHGVTNRPTRPAPDPMRGLVGGLMRARWALRSARSWLRVRYVWLKPRPGDIYIATAAKAGTTWMQQIVFQLIHEGRGEFEHILQVSPFLEQLGTKPRAEQELDGLPSPRIFKTHLSRGLLRPPANSRVIYVTRAANDTLVSYYHHVCRAHGAHLDFDQFFQREMKNRGWSSHLRSWWPNRRAPNVLHVRYEDLVTDRERELRRVATFLALPLPPERLPDILEKTSFEYMKRHNARFAPPMPGGLSAEGFIREGKVGSGRDALDAGQQALLEKTLAPLFRELGITGNEV</sequence>
<dbReference type="GO" id="GO:0008146">
    <property type="term" value="F:sulfotransferase activity"/>
    <property type="evidence" value="ECO:0007669"/>
    <property type="project" value="InterPro"/>
</dbReference>
<feature type="domain" description="Sulfotransferase" evidence="3">
    <location>
        <begin position="52"/>
        <end position="279"/>
    </location>
</feature>
<dbReference type="AlphaFoldDB" id="A0A540XAK6"/>
<evidence type="ECO:0000313" key="4">
    <source>
        <dbReference type="EMBL" id="TQF17724.1"/>
    </source>
</evidence>
<evidence type="ECO:0000256" key="1">
    <source>
        <dbReference type="ARBA" id="ARBA00005771"/>
    </source>
</evidence>
<evidence type="ECO:0000313" key="5">
    <source>
        <dbReference type="Proteomes" id="UP000315369"/>
    </source>
</evidence>
<name>A0A540XAK6_9BACT</name>
<dbReference type="Gene3D" id="3.40.50.300">
    <property type="entry name" value="P-loop containing nucleotide triphosphate hydrolases"/>
    <property type="match status" value="1"/>
</dbReference>
<gene>
    <name evidence="4" type="ORF">FJV41_01785</name>
</gene>
<protein>
    <submittedName>
        <fullName evidence="4">Sulfotransferase domain-containing protein</fullName>
    </submittedName>
</protein>
<organism evidence="4 5">
    <name type="scientific">Myxococcus llanfairpwllgwyngyllgogerychwyrndrobwllllantysiliogogogochensis</name>
    <dbReference type="NCBI Taxonomy" id="2590453"/>
    <lineage>
        <taxon>Bacteria</taxon>
        <taxon>Pseudomonadati</taxon>
        <taxon>Myxococcota</taxon>
        <taxon>Myxococcia</taxon>
        <taxon>Myxococcales</taxon>
        <taxon>Cystobacterineae</taxon>
        <taxon>Myxococcaceae</taxon>
        <taxon>Myxococcus</taxon>
    </lineage>
</organism>
<dbReference type="EMBL" id="VIFM01000004">
    <property type="protein sequence ID" value="TQF17724.1"/>
    <property type="molecule type" value="Genomic_DNA"/>
</dbReference>
<dbReference type="OrthoDB" id="9804504at2"/>
<comment type="similarity">
    <text evidence="1">Belongs to the sulfotransferase 1 family.</text>
</comment>